<comment type="caution">
    <text evidence="3">The sequence shown here is derived from an EMBL/GenBank/DDBJ whole genome shotgun (WGS) entry which is preliminary data.</text>
</comment>
<dbReference type="GO" id="GO:0032446">
    <property type="term" value="P:protein modification by small protein conjugation"/>
    <property type="evidence" value="ECO:0007669"/>
    <property type="project" value="TreeGrafter"/>
</dbReference>
<keyword evidence="3" id="KW-0808">Transferase</keyword>
<evidence type="ECO:0000256" key="1">
    <source>
        <dbReference type="SAM" id="Phobius"/>
    </source>
</evidence>
<dbReference type="InterPro" id="IPR045886">
    <property type="entry name" value="ThiF/MoeB/HesA"/>
</dbReference>
<protein>
    <submittedName>
        <fullName evidence="3">Thiamine biosynthesis protein ThiF</fullName>
        <ecNumber evidence="3">2.7.7.80</ecNumber>
    </submittedName>
</protein>
<dbReference type="GO" id="GO:0004792">
    <property type="term" value="F:thiosulfate-cyanide sulfurtransferase activity"/>
    <property type="evidence" value="ECO:0007669"/>
    <property type="project" value="TreeGrafter"/>
</dbReference>
<evidence type="ECO:0000313" key="3">
    <source>
        <dbReference type="EMBL" id="VDH04163.1"/>
    </source>
</evidence>
<feature type="transmembrane region" description="Helical" evidence="1">
    <location>
        <begin position="200"/>
        <end position="219"/>
    </location>
</feature>
<dbReference type="EMBL" id="UYIV01000001">
    <property type="protein sequence ID" value="VDH04163.1"/>
    <property type="molecule type" value="Genomic_DNA"/>
</dbReference>
<dbReference type="GO" id="GO:0005737">
    <property type="term" value="C:cytoplasm"/>
    <property type="evidence" value="ECO:0007669"/>
    <property type="project" value="TreeGrafter"/>
</dbReference>
<reference evidence="3 4" key="1">
    <citation type="submission" date="2018-11" db="EMBL/GenBank/DDBJ databases">
        <authorList>
            <consortium name="Pathogen Informatics"/>
        </authorList>
    </citation>
    <scope>NUCLEOTIDE SEQUENCE [LARGE SCALE GENOMIC DNA]</scope>
    <source>
        <strain evidence="3 4">NCTC12929</strain>
    </source>
</reference>
<dbReference type="GO" id="GO:0008641">
    <property type="term" value="F:ubiquitin-like modifier activating enzyme activity"/>
    <property type="evidence" value="ECO:0007669"/>
    <property type="project" value="InterPro"/>
</dbReference>
<name>A0A7Z8YNT0_9FLAO</name>
<organism evidence="3 4">
    <name type="scientific">Bergeyella zoohelcum</name>
    <dbReference type="NCBI Taxonomy" id="1015"/>
    <lineage>
        <taxon>Bacteria</taxon>
        <taxon>Pseudomonadati</taxon>
        <taxon>Bacteroidota</taxon>
        <taxon>Flavobacteriia</taxon>
        <taxon>Flavobacteriales</taxon>
        <taxon>Weeksellaceae</taxon>
        <taxon>Bergeyella</taxon>
    </lineage>
</organism>
<dbReference type="InterPro" id="IPR035985">
    <property type="entry name" value="Ubiquitin-activating_enz"/>
</dbReference>
<keyword evidence="1" id="KW-1133">Transmembrane helix</keyword>
<dbReference type="RefSeq" id="WP_125151237.1">
    <property type="nucleotide sequence ID" value="NZ_UYIV01000001.1"/>
</dbReference>
<sequence>MMHNNYFNRQELVIGKEVGEKIKSTKVLVIGAGAGGNEVLKNLALMGFGNFTIVDFDPIEDSNLSRTTLFSKSDIGKSKAEVAANTLQQISLHESPSIKGINAKIQDIGKQIFLENDIVVCCVDTMDARAYINDWCVRLKKPFFEMGFEKFTIQISFFPNEKPTDACFREVIGFVDFTGVRQSCSKLKFIDTKLEHIPTIQVAAAFAGVMIATEVILFLKGESQLKNKVLQYAADCHRILKVDYPQSERCYLHKDVHHQIFESNLTKSNTFKDLLQELKNEFNSDFYINWREEFIYSMECESCGKTLEIKKFKSDVYDNERWCVDCQDKYNENEGVKAKWVINKELLLTNSNHKFFLEIPMSDFGIKDNDIVIVNDLHLNNSKMVLLI</sequence>
<dbReference type="GO" id="GO:0061605">
    <property type="term" value="F:molybdopterin-synthase adenylyltransferase activity"/>
    <property type="evidence" value="ECO:0007669"/>
    <property type="project" value="UniProtKB-EC"/>
</dbReference>
<dbReference type="Gene3D" id="3.40.50.720">
    <property type="entry name" value="NAD(P)-binding Rossmann-like Domain"/>
    <property type="match status" value="1"/>
</dbReference>
<keyword evidence="1" id="KW-0472">Membrane</keyword>
<dbReference type="InterPro" id="IPR000594">
    <property type="entry name" value="ThiF_NAD_FAD-bd"/>
</dbReference>
<keyword evidence="3" id="KW-0548">Nucleotidyltransferase</keyword>
<dbReference type="SUPFAM" id="SSF69572">
    <property type="entry name" value="Activating enzymes of the ubiquitin-like proteins"/>
    <property type="match status" value="1"/>
</dbReference>
<proteinExistence type="predicted"/>
<accession>A0A7Z8YNT0</accession>
<gene>
    <name evidence="3" type="primary">moeB_2</name>
    <name evidence="3" type="ORF">NCTC12929_01305</name>
</gene>
<dbReference type="PANTHER" id="PTHR10953:SF102">
    <property type="entry name" value="ADENYLYLTRANSFERASE AND SULFURTRANSFERASE MOCS3"/>
    <property type="match status" value="1"/>
</dbReference>
<dbReference type="Pfam" id="PF00899">
    <property type="entry name" value="ThiF"/>
    <property type="match status" value="1"/>
</dbReference>
<feature type="domain" description="THIF-type NAD/FAD binding fold" evidence="2">
    <location>
        <begin position="8"/>
        <end position="234"/>
    </location>
</feature>
<evidence type="ECO:0000259" key="2">
    <source>
        <dbReference type="Pfam" id="PF00899"/>
    </source>
</evidence>
<dbReference type="AlphaFoldDB" id="A0A7Z8YNT0"/>
<dbReference type="EC" id="2.7.7.80" evidence="3"/>
<dbReference type="Proteomes" id="UP000270205">
    <property type="component" value="Unassembled WGS sequence"/>
</dbReference>
<evidence type="ECO:0000313" key="4">
    <source>
        <dbReference type="Proteomes" id="UP000270205"/>
    </source>
</evidence>
<dbReference type="PANTHER" id="PTHR10953">
    <property type="entry name" value="UBIQUITIN-ACTIVATING ENZYME E1"/>
    <property type="match status" value="1"/>
</dbReference>
<keyword evidence="1" id="KW-0812">Transmembrane</keyword>